<evidence type="ECO:0000256" key="2">
    <source>
        <dbReference type="ARBA" id="ARBA00022737"/>
    </source>
</evidence>
<evidence type="ECO:0000256" key="5">
    <source>
        <dbReference type="PROSITE-ProRule" id="PRU00059"/>
    </source>
</evidence>
<evidence type="ECO:0000256" key="1">
    <source>
        <dbReference type="ARBA" id="ARBA00022670"/>
    </source>
</evidence>
<evidence type="ECO:0000259" key="6">
    <source>
        <dbReference type="PROSITE" id="PS01180"/>
    </source>
</evidence>
<dbReference type="Proteomes" id="UP001295444">
    <property type="component" value="Chromosome 04"/>
</dbReference>
<comment type="caution">
    <text evidence="5">Lacks conserved residue(s) required for the propagation of feature annotation.</text>
</comment>
<dbReference type="FunFam" id="2.60.120.290:FF:000013">
    <property type="entry name" value="Membrane frizzled-related protein"/>
    <property type="match status" value="2"/>
</dbReference>
<dbReference type="Pfam" id="PF00431">
    <property type="entry name" value="CUB"/>
    <property type="match status" value="2"/>
</dbReference>
<gene>
    <name evidence="7" type="ORF">PECUL_23A013098</name>
</gene>
<dbReference type="SMART" id="SM00042">
    <property type="entry name" value="CUB"/>
    <property type="match status" value="2"/>
</dbReference>
<dbReference type="InterPro" id="IPR000859">
    <property type="entry name" value="CUB_dom"/>
</dbReference>
<dbReference type="GO" id="GO:0006508">
    <property type="term" value="P:proteolysis"/>
    <property type="evidence" value="ECO:0007669"/>
    <property type="project" value="UniProtKB-KW"/>
</dbReference>
<dbReference type="AlphaFoldDB" id="A0AAD1RW00"/>
<reference evidence="7" key="1">
    <citation type="submission" date="2022-03" db="EMBL/GenBank/DDBJ databases">
        <authorList>
            <person name="Alioto T."/>
            <person name="Alioto T."/>
            <person name="Gomez Garrido J."/>
        </authorList>
    </citation>
    <scope>NUCLEOTIDE SEQUENCE</scope>
</reference>
<dbReference type="SUPFAM" id="SSF49854">
    <property type="entry name" value="Spermadhesin, CUB domain"/>
    <property type="match status" value="2"/>
</dbReference>
<accession>A0AAD1RW00</accession>
<feature type="domain" description="CUB" evidence="6">
    <location>
        <begin position="132"/>
        <end position="244"/>
    </location>
</feature>
<organism evidence="7 8">
    <name type="scientific">Pelobates cultripes</name>
    <name type="common">Western spadefoot toad</name>
    <dbReference type="NCBI Taxonomy" id="61616"/>
    <lineage>
        <taxon>Eukaryota</taxon>
        <taxon>Metazoa</taxon>
        <taxon>Chordata</taxon>
        <taxon>Craniata</taxon>
        <taxon>Vertebrata</taxon>
        <taxon>Euteleostomi</taxon>
        <taxon>Amphibia</taxon>
        <taxon>Batrachia</taxon>
        <taxon>Anura</taxon>
        <taxon>Pelobatoidea</taxon>
        <taxon>Pelobatidae</taxon>
        <taxon>Pelobates</taxon>
    </lineage>
</organism>
<dbReference type="PANTHER" id="PTHR24251">
    <property type="entry name" value="OVOCHYMASE-RELATED"/>
    <property type="match status" value="1"/>
</dbReference>
<keyword evidence="8" id="KW-1185">Reference proteome</keyword>
<proteinExistence type="predicted"/>
<keyword evidence="2" id="KW-0677">Repeat</keyword>
<sequence length="312" mass="33616">MSDRGFQITYTTLPGTDPGCGGTFNNPEGFITSPSWPDAYSESKQCVYIIRQSSSDHINLRFTNLELESDGGCSLTYIEIKDGATETAPLINKYCNSSIPTSITSSQNALWIKFKSDASATRSSFRALYQVACGGMLSGKGVIKTPLYPNAYFREKTCEWVITQPIGDAVLINFDSFNIQPGAACSSNYVEVRDGPSADSTLISKYCGPEVPPPAQSTQRALYVKFTTDSSEYNQGFSASFSTIIQGCGDQVDGQGGFYLCAVCRVFVTCTECECCVQGFSSVCMVCALCAGFSSVRMVCALCAGFSSVRMV</sequence>
<dbReference type="InterPro" id="IPR035914">
    <property type="entry name" value="Sperma_CUB_dom_sf"/>
</dbReference>
<evidence type="ECO:0000313" key="7">
    <source>
        <dbReference type="EMBL" id="CAH2282326.1"/>
    </source>
</evidence>
<keyword evidence="4" id="KW-1015">Disulfide bond</keyword>
<evidence type="ECO:0000313" key="8">
    <source>
        <dbReference type="Proteomes" id="UP001295444"/>
    </source>
</evidence>
<dbReference type="PROSITE" id="PS01180">
    <property type="entry name" value="CUB"/>
    <property type="match status" value="2"/>
</dbReference>
<dbReference type="Gene3D" id="2.60.120.290">
    <property type="entry name" value="Spermadhesin, CUB domain"/>
    <property type="match status" value="2"/>
</dbReference>
<evidence type="ECO:0000256" key="3">
    <source>
        <dbReference type="ARBA" id="ARBA00022801"/>
    </source>
</evidence>
<keyword evidence="1" id="KW-0645">Protease</keyword>
<keyword evidence="3" id="KW-0378">Hydrolase</keyword>
<dbReference type="CDD" id="cd00041">
    <property type="entry name" value="CUB"/>
    <property type="match status" value="2"/>
</dbReference>
<evidence type="ECO:0000256" key="4">
    <source>
        <dbReference type="ARBA" id="ARBA00023157"/>
    </source>
</evidence>
<name>A0AAD1RW00_PELCU</name>
<protein>
    <submittedName>
        <fullName evidence="7">Cubilin</fullName>
    </submittedName>
</protein>
<dbReference type="EMBL" id="OW240915">
    <property type="protein sequence ID" value="CAH2282326.1"/>
    <property type="molecule type" value="Genomic_DNA"/>
</dbReference>
<feature type="domain" description="CUB" evidence="6">
    <location>
        <begin position="20"/>
        <end position="132"/>
    </location>
</feature>
<dbReference type="GO" id="GO:0008233">
    <property type="term" value="F:peptidase activity"/>
    <property type="evidence" value="ECO:0007669"/>
    <property type="project" value="UniProtKB-KW"/>
</dbReference>